<keyword evidence="4 6" id="KW-0378">Hydrolase</keyword>
<evidence type="ECO:0000256" key="3">
    <source>
        <dbReference type="ARBA" id="ARBA00022759"/>
    </source>
</evidence>
<comment type="similarity">
    <text evidence="6">Belongs to the NucS endonuclease family.</text>
</comment>
<geneLocation type="plasmid" evidence="10 11">
    <name>unnamed4</name>
</geneLocation>
<accession>A0AAV3SJ46</accession>
<dbReference type="Proteomes" id="UP000830542">
    <property type="component" value="Plasmid unnamed4"/>
</dbReference>
<dbReference type="NCBIfam" id="NF003270">
    <property type="entry name" value="PRK04247.1"/>
    <property type="match status" value="1"/>
</dbReference>
<protein>
    <recommendedName>
        <fullName evidence="6">Endonuclease NucS</fullName>
        <ecNumber evidence="6">3.1.-.-</ecNumber>
    </recommendedName>
</protein>
<dbReference type="HAMAP" id="MF_00722">
    <property type="entry name" value="NucS"/>
    <property type="match status" value="1"/>
</dbReference>
<proteinExistence type="inferred from homology"/>
<dbReference type="EC" id="3.1.-.-" evidence="6"/>
<dbReference type="Gene3D" id="2.70.180.20">
    <property type="match status" value="1"/>
</dbReference>
<keyword evidence="2 6" id="KW-0540">Nuclease</keyword>
<evidence type="ECO:0000313" key="9">
    <source>
        <dbReference type="EMBL" id="GAA0471055.1"/>
    </source>
</evidence>
<dbReference type="Proteomes" id="UP001500962">
    <property type="component" value="Unassembled WGS sequence"/>
</dbReference>
<evidence type="ECO:0000313" key="10">
    <source>
        <dbReference type="EMBL" id="UOO97538.1"/>
    </source>
</evidence>
<dbReference type="PANTHER" id="PTHR38814:SF1">
    <property type="entry name" value="ENDONUCLEASE NUCS"/>
    <property type="match status" value="1"/>
</dbReference>
<comment type="function">
    <text evidence="6">Cleaves both 3' and 5' ssDNA extremities of branched DNA structures.</text>
</comment>
<name>A0AAV3SJ46_HALDO</name>
<dbReference type="RefSeq" id="WP_244707201.1">
    <property type="nucleotide sequence ID" value="NZ_BAAADN010000048.1"/>
</dbReference>
<dbReference type="PANTHER" id="PTHR38814">
    <property type="entry name" value="ENDONUCLEASE NUCS"/>
    <property type="match status" value="1"/>
</dbReference>
<dbReference type="EMBL" id="BAAADN010000048">
    <property type="protein sequence ID" value="GAA0471055.1"/>
    <property type="molecule type" value="Genomic_DNA"/>
</dbReference>
<sequence>MPVSTLTDPTLKDAHYLVDTGLKHGEMLTIVGKCEVDYDGRASSHLASGERLVILKPDGTLLVHRNKQRKPVNWQPPGSTHSARLNDDHLIVESVRSSPHEELEITFQTVAQASRLELDDMSEFALEGSEEDLRQRILADPDILETGFNAMATERETSAGPIDIYGQDADGTPIAVELKRRRVGPDAVGQLNRYVEALERNRPGKSVRGILVAPSVTERAKQLLTSEGLEFVSLTPEQEDISQPTDFSNDAGK</sequence>
<dbReference type="InterPro" id="IPR048301">
    <property type="entry name" value="NucS_C"/>
</dbReference>
<keyword evidence="11" id="KW-1185">Reference proteome</keyword>
<dbReference type="GO" id="GO:0005737">
    <property type="term" value="C:cytoplasm"/>
    <property type="evidence" value="ECO:0007669"/>
    <property type="project" value="UniProtKB-SubCell"/>
</dbReference>
<evidence type="ECO:0000259" key="7">
    <source>
        <dbReference type="Pfam" id="PF01939"/>
    </source>
</evidence>
<dbReference type="GeneID" id="71763973"/>
<feature type="domain" description="Endonuclease NucS C-terminal" evidence="7">
    <location>
        <begin position="129"/>
        <end position="240"/>
    </location>
</feature>
<evidence type="ECO:0000256" key="1">
    <source>
        <dbReference type="ARBA" id="ARBA00022490"/>
    </source>
</evidence>
<dbReference type="GO" id="GO:0003677">
    <property type="term" value="F:DNA binding"/>
    <property type="evidence" value="ECO:0007669"/>
    <property type="project" value="UniProtKB-KW"/>
</dbReference>
<dbReference type="EMBL" id="CP095009">
    <property type="protein sequence ID" value="UOO97538.1"/>
    <property type="molecule type" value="Genomic_DNA"/>
</dbReference>
<dbReference type="KEGG" id="hdo:MUK72_18955"/>
<dbReference type="CDD" id="cd22341">
    <property type="entry name" value="NucS-like"/>
    <property type="match status" value="1"/>
</dbReference>
<evidence type="ECO:0000313" key="11">
    <source>
        <dbReference type="Proteomes" id="UP000830542"/>
    </source>
</evidence>
<dbReference type="InterPro" id="IPR049173">
    <property type="entry name" value="NucS_N_sf"/>
</dbReference>
<evidence type="ECO:0000313" key="12">
    <source>
        <dbReference type="Proteomes" id="UP001500962"/>
    </source>
</evidence>
<dbReference type="Gene3D" id="3.40.1350.10">
    <property type="match status" value="1"/>
</dbReference>
<keyword evidence="1 6" id="KW-0963">Cytoplasm</keyword>
<dbReference type="GO" id="GO:0000014">
    <property type="term" value="F:single-stranded DNA endodeoxyribonuclease activity"/>
    <property type="evidence" value="ECO:0007669"/>
    <property type="project" value="UniProtKB-UniRule"/>
</dbReference>
<dbReference type="AlphaFoldDB" id="A0AAV3SJ46"/>
<reference evidence="9" key="3">
    <citation type="submission" date="2023-12" db="EMBL/GenBank/DDBJ databases">
        <authorList>
            <person name="Sun Q."/>
            <person name="Inoue M."/>
        </authorList>
    </citation>
    <scope>NUCLEOTIDE SEQUENCE</scope>
    <source>
        <strain evidence="9">JCM 12289</strain>
    </source>
</reference>
<dbReference type="InterPro" id="IPR002793">
    <property type="entry name" value="Endonuclease_NucS"/>
</dbReference>
<evidence type="ECO:0000256" key="6">
    <source>
        <dbReference type="HAMAP-Rule" id="MF_00722"/>
    </source>
</evidence>
<organism evidence="9 12">
    <name type="scientific">Halococcus dombrowskii</name>
    <dbReference type="NCBI Taxonomy" id="179637"/>
    <lineage>
        <taxon>Archaea</taxon>
        <taxon>Methanobacteriati</taxon>
        <taxon>Methanobacteriota</taxon>
        <taxon>Stenosarchaea group</taxon>
        <taxon>Halobacteria</taxon>
        <taxon>Halobacteriales</taxon>
        <taxon>Halococcaceae</taxon>
        <taxon>Halococcus</taxon>
    </lineage>
</organism>
<keyword evidence="5 6" id="KW-0238">DNA-binding</keyword>
<keyword evidence="10" id="KW-0614">Plasmid</keyword>
<evidence type="ECO:0000256" key="4">
    <source>
        <dbReference type="ARBA" id="ARBA00022801"/>
    </source>
</evidence>
<dbReference type="Pfam" id="PF01939">
    <property type="entry name" value="NucS_C"/>
    <property type="match status" value="1"/>
</dbReference>
<evidence type="ECO:0000259" key="8">
    <source>
        <dbReference type="Pfam" id="PF21003"/>
    </source>
</evidence>
<gene>
    <name evidence="9" type="primary">nucS_3</name>
    <name evidence="6 10" type="synonym">nucS</name>
    <name evidence="9" type="ORF">GCM10008985_29990</name>
    <name evidence="10" type="ORF">MUK72_18955</name>
</gene>
<evidence type="ECO:0000256" key="2">
    <source>
        <dbReference type="ARBA" id="ARBA00022722"/>
    </source>
</evidence>
<dbReference type="Pfam" id="PF21003">
    <property type="entry name" value="NucS_N"/>
    <property type="match status" value="1"/>
</dbReference>
<feature type="domain" description="Endonuclease NucS N-terminal PH-like" evidence="8">
    <location>
        <begin position="27"/>
        <end position="122"/>
    </location>
</feature>
<keyword evidence="3 6" id="KW-0255">Endonuclease</keyword>
<reference evidence="10" key="2">
    <citation type="submission" date="2022-04" db="EMBL/GenBank/DDBJ databases">
        <title>Sequencing and genomic assembly of Halococcus dombrowskii.</title>
        <authorList>
            <person name="Lim S.W."/>
            <person name="MacLea K.S."/>
        </authorList>
    </citation>
    <scope>NUCLEOTIDE SEQUENCE</scope>
    <source>
        <strain evidence="10">H4</strain>
        <plasmid evidence="10">unnamed4</plasmid>
    </source>
</reference>
<comment type="subcellular location">
    <subcellularLocation>
        <location evidence="6">Cytoplasm</location>
    </subcellularLocation>
</comment>
<dbReference type="InterPro" id="IPR048302">
    <property type="entry name" value="NucS_N"/>
</dbReference>
<evidence type="ECO:0000256" key="5">
    <source>
        <dbReference type="ARBA" id="ARBA00023125"/>
    </source>
</evidence>
<dbReference type="InterPro" id="IPR011856">
    <property type="entry name" value="tRNA_endonuc-like_dom_sf"/>
</dbReference>
<reference evidence="9" key="1">
    <citation type="journal article" date="2014" name="Int. J. Syst. Evol. Microbiol.">
        <title>Complete genome sequence of Corynebacterium casei LMG S-19264T (=DSM 44701T), isolated from a smear-ripened cheese.</title>
        <authorList>
            <consortium name="US DOE Joint Genome Institute (JGI-PGF)"/>
            <person name="Walter F."/>
            <person name="Albersmeier A."/>
            <person name="Kalinowski J."/>
            <person name="Ruckert C."/>
        </authorList>
    </citation>
    <scope>NUCLEOTIDE SEQUENCE</scope>
    <source>
        <strain evidence="9">JCM 12289</strain>
    </source>
</reference>